<dbReference type="Pfam" id="PF10335">
    <property type="entry name" value="DUF294_C"/>
    <property type="match status" value="1"/>
</dbReference>
<dbReference type="RefSeq" id="WP_112881094.1">
    <property type="nucleotide sequence ID" value="NZ_QLUW01000001.1"/>
</dbReference>
<proteinExistence type="predicted"/>
<dbReference type="InterPro" id="IPR018821">
    <property type="entry name" value="DUF294_put_nucleoTrafse_sb-bd"/>
</dbReference>
<evidence type="ECO:0000259" key="2">
    <source>
        <dbReference type="Pfam" id="PF10335"/>
    </source>
</evidence>
<evidence type="ECO:0000313" key="4">
    <source>
        <dbReference type="Proteomes" id="UP000249260"/>
    </source>
</evidence>
<dbReference type="Proteomes" id="UP000249260">
    <property type="component" value="Unassembled WGS sequence"/>
</dbReference>
<dbReference type="AlphaFoldDB" id="A0A328U5Y6"/>
<protein>
    <recommendedName>
        <fullName evidence="5">CBS domain-containing protein</fullName>
    </recommendedName>
</protein>
<gene>
    <name evidence="3" type="ORF">DL346_05825</name>
</gene>
<dbReference type="Pfam" id="PF03445">
    <property type="entry name" value="DUF294"/>
    <property type="match status" value="1"/>
</dbReference>
<dbReference type="CDD" id="cd05401">
    <property type="entry name" value="NT_GlnE_GlnD_like"/>
    <property type="match status" value="1"/>
</dbReference>
<dbReference type="EMBL" id="QLUW01000001">
    <property type="protein sequence ID" value="RAP77970.1"/>
    <property type="molecule type" value="Genomic_DNA"/>
</dbReference>
<reference evidence="3 4" key="1">
    <citation type="submission" date="2018-06" db="EMBL/GenBank/DDBJ databases">
        <title>Paenibacillus montanisoli sp. nov., isolated from mountain area soil.</title>
        <authorList>
            <person name="Wu M."/>
        </authorList>
    </citation>
    <scope>NUCLEOTIDE SEQUENCE [LARGE SCALE GENOMIC DNA]</scope>
    <source>
        <strain evidence="3 4">RA17</strain>
    </source>
</reference>
<keyword evidence="4" id="KW-1185">Reference proteome</keyword>
<dbReference type="InterPro" id="IPR005105">
    <property type="entry name" value="GlnD_Uridyltrans_N"/>
</dbReference>
<organism evidence="3 4">
    <name type="scientific">Paenibacillus montanisoli</name>
    <dbReference type="NCBI Taxonomy" id="2081970"/>
    <lineage>
        <taxon>Bacteria</taxon>
        <taxon>Bacillati</taxon>
        <taxon>Bacillota</taxon>
        <taxon>Bacilli</taxon>
        <taxon>Bacillales</taxon>
        <taxon>Paenibacillaceae</taxon>
        <taxon>Paenibacillus</taxon>
    </lineage>
</organism>
<feature type="domain" description="DUF294" evidence="2">
    <location>
        <begin position="210"/>
        <end position="351"/>
    </location>
</feature>
<dbReference type="Gene3D" id="3.30.460.10">
    <property type="entry name" value="Beta Polymerase, domain 2"/>
    <property type="match status" value="1"/>
</dbReference>
<name>A0A328U5Y6_9BACL</name>
<sequence length="356" mass="40759">MSDPVRAKLLSRIGKADDVVTLRSLRDQIHERMEALHAEQPAEQFYTDLNEVHDAFIRRAISLSEGQMARLGHGSPPVPYAYLLFGSGGRQEQTLSSDQDSGMIYGDPEEESELERVRDYFHTFGKMVVQTLERLGYPPCEGEVISANPFWCQSLTEWRAKLDGWFEEPGWEVVRYLLIVADSRLIYGENRLLQALKDHFFSDLLANPVIARHMLNNTMRHKVLIGVFGQLLKEQYGEDAGGLDLKYGAYIPMVNAIRLLSIQADIRETSTLTRIDRLYQQGVVSKEDHALYAHIFALFLRLRLMSTLKRDDGLYTNNGKLPRAKMTKELIDELKAGLKGVKKLRRFVQRQMTGRQ</sequence>
<evidence type="ECO:0000313" key="3">
    <source>
        <dbReference type="EMBL" id="RAP77970.1"/>
    </source>
</evidence>
<evidence type="ECO:0008006" key="5">
    <source>
        <dbReference type="Google" id="ProtNLM"/>
    </source>
</evidence>
<dbReference type="InterPro" id="IPR043519">
    <property type="entry name" value="NT_sf"/>
</dbReference>
<dbReference type="GO" id="GO:0008773">
    <property type="term" value="F:[protein-PII] uridylyltransferase activity"/>
    <property type="evidence" value="ECO:0007669"/>
    <property type="project" value="InterPro"/>
</dbReference>
<evidence type="ECO:0000259" key="1">
    <source>
        <dbReference type="Pfam" id="PF03445"/>
    </source>
</evidence>
<accession>A0A328U5Y6</accession>
<dbReference type="OrthoDB" id="9810963at2"/>
<comment type="caution">
    <text evidence="3">The sequence shown here is derived from an EMBL/GenBank/DDBJ whole genome shotgun (WGS) entry which is preliminary data.</text>
</comment>
<feature type="domain" description="Protein-PII uridylyltransferase N-terminal" evidence="1">
    <location>
        <begin position="37"/>
        <end position="169"/>
    </location>
</feature>